<dbReference type="InterPro" id="IPR033732">
    <property type="entry name" value="ATP_synth_F1_a_nt-bd_dom"/>
</dbReference>
<keyword evidence="8 14" id="KW-0067">ATP-binding</keyword>
<dbReference type="SUPFAM" id="SSF50615">
    <property type="entry name" value="N-terminal domain of alpha and beta subunits of F1 ATP synthase"/>
    <property type="match status" value="1"/>
</dbReference>
<dbReference type="RefSeq" id="WP_047391830.1">
    <property type="nucleotide sequence ID" value="NZ_FOQE01000013.1"/>
</dbReference>
<keyword evidence="19" id="KW-1185">Reference proteome</keyword>
<dbReference type="InterPro" id="IPR027417">
    <property type="entry name" value="P-loop_NTPase"/>
</dbReference>
<dbReference type="CDD" id="cd18113">
    <property type="entry name" value="ATP-synt_F1_alpha_C"/>
    <property type="match status" value="1"/>
</dbReference>
<feature type="binding site" evidence="14">
    <location>
        <begin position="169"/>
        <end position="176"/>
    </location>
    <ligand>
        <name>ATP</name>
        <dbReference type="ChEBI" id="CHEBI:30616"/>
    </ligand>
</feature>
<reference evidence="18 19" key="1">
    <citation type="submission" date="2016-10" db="EMBL/GenBank/DDBJ databases">
        <authorList>
            <person name="de Groot N.N."/>
        </authorList>
    </citation>
    <scope>NUCLEOTIDE SEQUENCE [LARGE SCALE GENOMIC DNA]</scope>
    <source>
        <strain evidence="18 19">DSM 27630</strain>
    </source>
</reference>
<evidence type="ECO:0000256" key="13">
    <source>
        <dbReference type="ARBA" id="ARBA00023310"/>
    </source>
</evidence>
<dbReference type="CDD" id="cd18116">
    <property type="entry name" value="ATP-synt_F1_alpha_N"/>
    <property type="match status" value="1"/>
</dbReference>
<comment type="catalytic activity">
    <reaction evidence="14">
        <text>ATP + H2O + 4 H(+)(in) = ADP + phosphate + 5 H(+)(out)</text>
        <dbReference type="Rhea" id="RHEA:57720"/>
        <dbReference type="ChEBI" id="CHEBI:15377"/>
        <dbReference type="ChEBI" id="CHEBI:15378"/>
        <dbReference type="ChEBI" id="CHEBI:30616"/>
        <dbReference type="ChEBI" id="CHEBI:43474"/>
        <dbReference type="ChEBI" id="CHEBI:456216"/>
        <dbReference type="EC" id="7.1.2.2"/>
    </reaction>
</comment>
<dbReference type="GO" id="GO:0046933">
    <property type="term" value="F:proton-transporting ATP synthase activity, rotational mechanism"/>
    <property type="evidence" value="ECO:0007669"/>
    <property type="project" value="UniProtKB-UniRule"/>
</dbReference>
<comment type="similarity">
    <text evidence="3 14">Belongs to the ATPase alpha/beta chains family.</text>
</comment>
<dbReference type="OrthoDB" id="9803053at2"/>
<keyword evidence="5 14" id="KW-1003">Cell membrane</keyword>
<feature type="domain" description="ATP synthase alpha subunit C-terminal" evidence="16">
    <location>
        <begin position="371"/>
        <end position="493"/>
    </location>
</feature>
<dbReference type="EMBL" id="FOQE01000013">
    <property type="protein sequence ID" value="SFH69615.1"/>
    <property type="molecule type" value="Genomic_DNA"/>
</dbReference>
<dbReference type="Pfam" id="PF02874">
    <property type="entry name" value="ATP-synt_ab_N"/>
    <property type="match status" value="1"/>
</dbReference>
<dbReference type="InterPro" id="IPR023366">
    <property type="entry name" value="ATP_synth_asu-like_sf"/>
</dbReference>
<dbReference type="NCBIfam" id="NF009884">
    <property type="entry name" value="PRK13343.1"/>
    <property type="match status" value="1"/>
</dbReference>
<evidence type="ECO:0000256" key="8">
    <source>
        <dbReference type="ARBA" id="ARBA00022840"/>
    </source>
</evidence>
<dbReference type="InterPro" id="IPR004100">
    <property type="entry name" value="ATPase_F1/V1/A1_a/bsu_N"/>
</dbReference>
<evidence type="ECO:0000256" key="2">
    <source>
        <dbReference type="ARBA" id="ARBA00004170"/>
    </source>
</evidence>
<feature type="domain" description="ATPase F1/V1/A1 complex alpha/beta subunit N-terminal" evidence="17">
    <location>
        <begin position="26"/>
        <end position="92"/>
    </location>
</feature>
<evidence type="ECO:0000256" key="5">
    <source>
        <dbReference type="ARBA" id="ARBA00022475"/>
    </source>
</evidence>
<keyword evidence="11 14" id="KW-0472">Membrane</keyword>
<keyword evidence="9 14" id="KW-1278">Translocase</keyword>
<dbReference type="NCBIfam" id="TIGR00962">
    <property type="entry name" value="atpA"/>
    <property type="match status" value="1"/>
</dbReference>
<name>A0A1I3C4V4_9LACT</name>
<keyword evidence="10 14" id="KW-0406">Ion transport</keyword>
<dbReference type="PANTHER" id="PTHR48082:SF2">
    <property type="entry name" value="ATP SYNTHASE SUBUNIT ALPHA, MITOCHONDRIAL"/>
    <property type="match status" value="1"/>
</dbReference>
<sequence length="510" mass="55621">MGLKAEEISERIRKEIASYESELTVDEVGTVTYIGDGIARAFGLQNALSGELVEFSNGVFGMVQNLEADDVGIIILGPFTGIREGDRVKRTGRIMEVPVGEELIGRVVNPLGQPVDGLGEISTAKKRPIETEAPGVMDRQSVKEPLQTGIKAIDALVPIGKGQRELIIGDRKTGKTSLAIDAILNQKGKGTICIYVAIGQKESTVKSQVEALKKYGADKYTIVVTASASQPAPLLYIAPYSGAAMGEEFMYAGKDVLIVYDDLTKQAAAYRELSLLLHRPPGREAYPGDVFYLHSRLLERAAKLSDKLGAGSMTAIPYVETQAGDISAYIPTNVISITDGQIFLESDLFYSGVRPAIAAGLSVSRVGGSAQIKAMKKVSGTLRIDLASYRELEAFTQFGSDLDAATQAKLNRGQRTVEVLKQDVHDPIDVEKQVMIFYALVHGYLDSIPVQDLKQYEKDLYMFLDNQHPEILQEIAETKDLPAEDKLQDLFKEFSDSFTTVGTKNSQENQ</sequence>
<dbReference type="PIRSF" id="PIRSF039088">
    <property type="entry name" value="F_ATPase_subunit_alpha"/>
    <property type="match status" value="1"/>
</dbReference>
<dbReference type="GO" id="GO:0045259">
    <property type="term" value="C:proton-transporting ATP synthase complex"/>
    <property type="evidence" value="ECO:0007669"/>
    <property type="project" value="UniProtKB-KW"/>
</dbReference>
<dbReference type="GO" id="GO:0005524">
    <property type="term" value="F:ATP binding"/>
    <property type="evidence" value="ECO:0007669"/>
    <property type="project" value="UniProtKB-UniRule"/>
</dbReference>
<evidence type="ECO:0000256" key="1">
    <source>
        <dbReference type="ARBA" id="ARBA00003784"/>
    </source>
</evidence>
<evidence type="ECO:0000256" key="4">
    <source>
        <dbReference type="ARBA" id="ARBA00022448"/>
    </source>
</evidence>
<dbReference type="InterPro" id="IPR038376">
    <property type="entry name" value="ATP_synth_asu_C_sf"/>
</dbReference>
<evidence type="ECO:0000259" key="15">
    <source>
        <dbReference type="Pfam" id="PF00006"/>
    </source>
</evidence>
<dbReference type="EC" id="7.1.2.2" evidence="14"/>
<accession>A0A1I3C4V4</accession>
<evidence type="ECO:0000259" key="16">
    <source>
        <dbReference type="Pfam" id="PF00306"/>
    </source>
</evidence>
<dbReference type="GO" id="GO:0043531">
    <property type="term" value="F:ADP binding"/>
    <property type="evidence" value="ECO:0007669"/>
    <property type="project" value="TreeGrafter"/>
</dbReference>
<evidence type="ECO:0000256" key="14">
    <source>
        <dbReference type="HAMAP-Rule" id="MF_01346"/>
    </source>
</evidence>
<evidence type="ECO:0000256" key="3">
    <source>
        <dbReference type="ARBA" id="ARBA00008936"/>
    </source>
</evidence>
<dbReference type="SUPFAM" id="SSF52540">
    <property type="entry name" value="P-loop containing nucleoside triphosphate hydrolases"/>
    <property type="match status" value="1"/>
</dbReference>
<evidence type="ECO:0000256" key="11">
    <source>
        <dbReference type="ARBA" id="ARBA00023136"/>
    </source>
</evidence>
<dbReference type="InterPro" id="IPR000194">
    <property type="entry name" value="ATPase_F1/V1/A1_a/bsu_nucl-bd"/>
</dbReference>
<keyword evidence="4 14" id="KW-0813">Transport</keyword>
<dbReference type="Gene3D" id="3.40.50.300">
    <property type="entry name" value="P-loop containing nucleotide triphosphate hydrolases"/>
    <property type="match status" value="1"/>
</dbReference>
<dbReference type="Gene3D" id="2.40.30.20">
    <property type="match status" value="1"/>
</dbReference>
<evidence type="ECO:0000256" key="6">
    <source>
        <dbReference type="ARBA" id="ARBA00022741"/>
    </source>
</evidence>
<evidence type="ECO:0000313" key="19">
    <source>
        <dbReference type="Proteomes" id="UP000198668"/>
    </source>
</evidence>
<dbReference type="PANTHER" id="PTHR48082">
    <property type="entry name" value="ATP SYNTHASE SUBUNIT ALPHA, MITOCHONDRIAL"/>
    <property type="match status" value="1"/>
</dbReference>
<dbReference type="InterPro" id="IPR000793">
    <property type="entry name" value="ATP_synth_asu_C"/>
</dbReference>
<evidence type="ECO:0000256" key="10">
    <source>
        <dbReference type="ARBA" id="ARBA00023065"/>
    </source>
</evidence>
<keyword evidence="7 14" id="KW-0375">Hydrogen ion transport</keyword>
<evidence type="ECO:0000256" key="12">
    <source>
        <dbReference type="ARBA" id="ARBA00023196"/>
    </source>
</evidence>
<keyword evidence="12 14" id="KW-0139">CF(1)</keyword>
<dbReference type="InterPro" id="IPR005294">
    <property type="entry name" value="ATP_synth_F1_asu"/>
</dbReference>
<dbReference type="Gene3D" id="1.20.150.20">
    <property type="entry name" value="ATP synthase alpha/beta chain, C-terminal domain"/>
    <property type="match status" value="1"/>
</dbReference>
<organism evidence="18 19">
    <name type="scientific">Pisciglobus halotolerans</name>
    <dbReference type="NCBI Taxonomy" id="745365"/>
    <lineage>
        <taxon>Bacteria</taxon>
        <taxon>Bacillati</taxon>
        <taxon>Bacillota</taxon>
        <taxon>Bacilli</taxon>
        <taxon>Lactobacillales</taxon>
        <taxon>Carnobacteriaceae</taxon>
    </lineage>
</organism>
<dbReference type="FunFam" id="1.20.150.20:FF:000001">
    <property type="entry name" value="ATP synthase subunit alpha"/>
    <property type="match status" value="1"/>
</dbReference>
<feature type="domain" description="ATPase F1/V1/A1 complex alpha/beta subunit nucleotide-binding" evidence="15">
    <location>
        <begin position="149"/>
        <end position="364"/>
    </location>
</feature>
<dbReference type="InterPro" id="IPR036121">
    <property type="entry name" value="ATPase_F1/V1/A1_a/bsu_N_sf"/>
</dbReference>
<evidence type="ECO:0000256" key="7">
    <source>
        <dbReference type="ARBA" id="ARBA00022781"/>
    </source>
</evidence>
<evidence type="ECO:0000313" key="18">
    <source>
        <dbReference type="EMBL" id="SFH69615.1"/>
    </source>
</evidence>
<dbReference type="SUPFAM" id="SSF47917">
    <property type="entry name" value="C-terminal domain of alpha and beta subunits of F1 ATP synthase"/>
    <property type="match status" value="1"/>
</dbReference>
<dbReference type="FunFam" id="3.40.50.300:FF:000002">
    <property type="entry name" value="ATP synthase subunit alpha"/>
    <property type="match status" value="1"/>
</dbReference>
<evidence type="ECO:0000259" key="17">
    <source>
        <dbReference type="Pfam" id="PF02874"/>
    </source>
</evidence>
<keyword evidence="6 14" id="KW-0547">Nucleotide-binding</keyword>
<dbReference type="HAMAP" id="MF_01346">
    <property type="entry name" value="ATP_synth_alpha_bact"/>
    <property type="match status" value="1"/>
</dbReference>
<evidence type="ECO:0000256" key="9">
    <source>
        <dbReference type="ARBA" id="ARBA00022967"/>
    </source>
</evidence>
<dbReference type="Pfam" id="PF00006">
    <property type="entry name" value="ATP-synt_ab"/>
    <property type="match status" value="1"/>
</dbReference>
<keyword evidence="13 14" id="KW-0066">ATP synthesis</keyword>
<comment type="function">
    <text evidence="1 14">Produces ATP from ADP in the presence of a proton gradient across the membrane. The alpha chain is a regulatory subunit.</text>
</comment>
<dbReference type="CDD" id="cd01132">
    <property type="entry name" value="F1-ATPase_alpha_CD"/>
    <property type="match status" value="1"/>
</dbReference>
<proteinExistence type="inferred from homology"/>
<feature type="site" description="Required for activity" evidence="14">
    <location>
        <position position="362"/>
    </location>
</feature>
<protein>
    <recommendedName>
        <fullName evidence="14">ATP synthase subunit alpha</fullName>
        <ecNumber evidence="14">7.1.2.2</ecNumber>
    </recommendedName>
    <alternativeName>
        <fullName evidence="14">ATP synthase F1 sector subunit alpha</fullName>
    </alternativeName>
    <alternativeName>
        <fullName evidence="14">F-ATPase subunit alpha</fullName>
    </alternativeName>
</protein>
<dbReference type="FunFam" id="2.40.30.20:FF:000001">
    <property type="entry name" value="ATP synthase subunit alpha"/>
    <property type="match status" value="1"/>
</dbReference>
<dbReference type="Pfam" id="PF00306">
    <property type="entry name" value="ATP-synt_ab_C"/>
    <property type="match status" value="1"/>
</dbReference>
<dbReference type="AlphaFoldDB" id="A0A1I3C4V4"/>
<dbReference type="Proteomes" id="UP000198668">
    <property type="component" value="Unassembled WGS sequence"/>
</dbReference>
<dbReference type="GO" id="GO:0005886">
    <property type="term" value="C:plasma membrane"/>
    <property type="evidence" value="ECO:0007669"/>
    <property type="project" value="UniProtKB-SubCell"/>
</dbReference>
<comment type="subcellular location">
    <subcellularLocation>
        <location evidence="14">Cell membrane</location>
        <topology evidence="14">Peripheral membrane protein</topology>
    </subcellularLocation>
    <subcellularLocation>
        <location evidence="2">Membrane</location>
        <topology evidence="2">Peripheral membrane protein</topology>
    </subcellularLocation>
</comment>
<gene>
    <name evidence="14" type="primary">atpA</name>
    <name evidence="18" type="ORF">SAMN04489868_11338</name>
</gene>